<dbReference type="PROSITE" id="PS01125">
    <property type="entry name" value="ROK"/>
    <property type="match status" value="1"/>
</dbReference>
<dbReference type="InterPro" id="IPR049874">
    <property type="entry name" value="ROK_cs"/>
</dbReference>
<organism evidence="2 3">
    <name type="scientific">SAR86 cluster bacterium</name>
    <dbReference type="NCBI Taxonomy" id="2030880"/>
    <lineage>
        <taxon>Bacteria</taxon>
        <taxon>Pseudomonadati</taxon>
        <taxon>Pseudomonadota</taxon>
        <taxon>Gammaproteobacteria</taxon>
        <taxon>SAR86 cluster</taxon>
    </lineage>
</organism>
<dbReference type="SUPFAM" id="SSF53067">
    <property type="entry name" value="Actin-like ATPase domain"/>
    <property type="match status" value="1"/>
</dbReference>
<comment type="caution">
    <text evidence="2">The sequence shown here is derived from an EMBL/GenBank/DDBJ whole genome shotgun (WGS) entry which is preliminary data.</text>
</comment>
<proteinExistence type="predicted"/>
<evidence type="ECO:0000313" key="3">
    <source>
        <dbReference type="Proteomes" id="UP000218767"/>
    </source>
</evidence>
<keyword evidence="1" id="KW-0119">Carbohydrate metabolism</keyword>
<keyword evidence="2" id="KW-0808">Transferase</keyword>
<sequence>MRIGVDLGGTKIEGILLSPDGRVAEKIRVNTPAQKYLETVDELCEVINQLQQLSPSKKCSVGIGTPGALSPSNERGLELMKNCNSICLNGEPLKVDIEKRLGYTTRIENDANCFVLSEACYGAAMSSRTVFGVILGTGTGGGVVIDKQLHTGPNRIAGEWGHNCIPSSVRELIAQDRQCYCGRKNCIETVLSGRGLKQSHLERSGIELEAMEIARLATVGNVEASESIQTYCKQLARCLSTVVNLIDPDMIVLGGGLSNISQLYAQVPSLMEEHVFTDNMLTMLSAPMFGDASGAIGAACLWPLD</sequence>
<dbReference type="EMBL" id="NVUL01000050">
    <property type="protein sequence ID" value="PCI76987.1"/>
    <property type="molecule type" value="Genomic_DNA"/>
</dbReference>
<accession>A0A2A4X4N3</accession>
<dbReference type="Proteomes" id="UP000218767">
    <property type="component" value="Unassembled WGS sequence"/>
</dbReference>
<evidence type="ECO:0000313" key="2">
    <source>
        <dbReference type="EMBL" id="PCI76987.1"/>
    </source>
</evidence>
<name>A0A2A4X4N3_9GAMM</name>
<dbReference type="PANTHER" id="PTHR18964">
    <property type="entry name" value="ROK (REPRESSOR, ORF, KINASE) FAMILY"/>
    <property type="match status" value="1"/>
</dbReference>
<gene>
    <name evidence="2" type="ORF">COB20_09250</name>
</gene>
<dbReference type="AlphaFoldDB" id="A0A2A4X4N3"/>
<dbReference type="Gene3D" id="3.30.420.40">
    <property type="match status" value="2"/>
</dbReference>
<dbReference type="InterPro" id="IPR043129">
    <property type="entry name" value="ATPase_NBD"/>
</dbReference>
<dbReference type="InterPro" id="IPR000600">
    <property type="entry name" value="ROK"/>
</dbReference>
<protein>
    <submittedName>
        <fullName evidence="2">Fructokinase</fullName>
    </submittedName>
</protein>
<dbReference type="GO" id="GO:0004396">
    <property type="term" value="F:hexokinase activity"/>
    <property type="evidence" value="ECO:0007669"/>
    <property type="project" value="TreeGrafter"/>
</dbReference>
<dbReference type="Pfam" id="PF00480">
    <property type="entry name" value="ROK"/>
    <property type="match status" value="1"/>
</dbReference>
<reference evidence="3" key="1">
    <citation type="submission" date="2017-08" db="EMBL/GenBank/DDBJ databases">
        <title>A dynamic microbial community with high functional redundancy inhabits the cold, oxic subseafloor aquifer.</title>
        <authorList>
            <person name="Tully B.J."/>
            <person name="Wheat C.G."/>
            <person name="Glazer B.T."/>
            <person name="Huber J.A."/>
        </authorList>
    </citation>
    <scope>NUCLEOTIDE SEQUENCE [LARGE SCALE GENOMIC DNA]</scope>
</reference>
<keyword evidence="2" id="KW-0418">Kinase</keyword>
<dbReference type="PANTHER" id="PTHR18964:SF174">
    <property type="entry name" value="D-ALLOSE KINASE-RELATED"/>
    <property type="match status" value="1"/>
</dbReference>
<evidence type="ECO:0000256" key="1">
    <source>
        <dbReference type="ARBA" id="ARBA00023277"/>
    </source>
</evidence>